<feature type="region of interest" description="Disordered" evidence="1">
    <location>
        <begin position="31"/>
        <end position="105"/>
    </location>
</feature>
<feature type="region of interest" description="Disordered" evidence="1">
    <location>
        <begin position="151"/>
        <end position="179"/>
    </location>
</feature>
<dbReference type="EMBL" id="VPFL01000041">
    <property type="protein sequence ID" value="TXF09959.1"/>
    <property type="molecule type" value="Genomic_DNA"/>
</dbReference>
<accession>A0A5C7EEI2</accession>
<comment type="caution">
    <text evidence="3">The sequence shown here is derived from an EMBL/GenBank/DDBJ whole genome shotgun (WGS) entry which is preliminary data.</text>
</comment>
<proteinExistence type="predicted"/>
<gene>
    <name evidence="3" type="ORF">FR698_16175</name>
</gene>
<dbReference type="OrthoDB" id="9422388at2"/>
<feature type="signal peptide" evidence="2">
    <location>
        <begin position="1"/>
        <end position="28"/>
    </location>
</feature>
<dbReference type="InParanoid" id="A0A5C7EEI2"/>
<name>A0A5C7EEI2_9PROT</name>
<feature type="compositionally biased region" description="Low complexity" evidence="1">
    <location>
        <begin position="38"/>
        <end position="57"/>
    </location>
</feature>
<protein>
    <submittedName>
        <fullName evidence="3">Uncharacterized protein</fullName>
    </submittedName>
</protein>
<feature type="chain" id="PRO_5022968546" evidence="2">
    <location>
        <begin position="29"/>
        <end position="179"/>
    </location>
</feature>
<dbReference type="RefSeq" id="WP_147801221.1">
    <property type="nucleotide sequence ID" value="NZ_VPFL01000041.1"/>
</dbReference>
<keyword evidence="2" id="KW-0732">Signal</keyword>
<organism evidence="3 4">
    <name type="scientific">Pelomicrobium methylotrophicum</name>
    <dbReference type="NCBI Taxonomy" id="2602750"/>
    <lineage>
        <taxon>Bacteria</taxon>
        <taxon>Pseudomonadati</taxon>
        <taxon>Pseudomonadota</taxon>
        <taxon>Hydrogenophilia</taxon>
        <taxon>Hydrogenophilia incertae sedis</taxon>
        <taxon>Pelomicrobium</taxon>
    </lineage>
</organism>
<evidence type="ECO:0000313" key="3">
    <source>
        <dbReference type="EMBL" id="TXF09959.1"/>
    </source>
</evidence>
<sequence length="179" mass="17956">MIRKTIARRVIGVLALAGATAFPPLAWAQAGHGGHHGGAAAQPGPEKGPAGKAPAAGTSGGGHDPMPGHGHGHGHGGHAMPVGPVTGSWAYTGRDNPQPHRENRWEMVPVPGYGHMFIAAGHLPEPLRCAALDNPGIMVDRATRKACGLPESPAAKADRPAAPAGAGHAAPASGSGHRH</sequence>
<evidence type="ECO:0000313" key="4">
    <source>
        <dbReference type="Proteomes" id="UP000321201"/>
    </source>
</evidence>
<keyword evidence="4" id="KW-1185">Reference proteome</keyword>
<reference evidence="3 4" key="1">
    <citation type="submission" date="2019-08" db="EMBL/GenBank/DDBJ databases">
        <title>Pelomicrobium methylotrophicum gen. nov., sp. nov. a moderately thermophilic, facultatively anaerobic, lithoautotrophic and methylotrophic bacterium isolated from a terrestrial mud volcano.</title>
        <authorList>
            <person name="Slobodkina G.B."/>
            <person name="Merkel A.Y."/>
            <person name="Slobodkin A.I."/>
        </authorList>
    </citation>
    <scope>NUCLEOTIDE SEQUENCE [LARGE SCALE GENOMIC DNA]</scope>
    <source>
        <strain evidence="3 4">SM250</strain>
    </source>
</reference>
<dbReference type="AlphaFoldDB" id="A0A5C7EEI2"/>
<feature type="compositionally biased region" description="Low complexity" evidence="1">
    <location>
        <begin position="152"/>
        <end position="179"/>
    </location>
</feature>
<dbReference type="Proteomes" id="UP000321201">
    <property type="component" value="Unassembled WGS sequence"/>
</dbReference>
<evidence type="ECO:0000256" key="2">
    <source>
        <dbReference type="SAM" id="SignalP"/>
    </source>
</evidence>
<evidence type="ECO:0000256" key="1">
    <source>
        <dbReference type="SAM" id="MobiDB-lite"/>
    </source>
</evidence>